<evidence type="ECO:0000313" key="2">
    <source>
        <dbReference type="EMBL" id="CDO77787.1"/>
    </source>
</evidence>
<dbReference type="InterPro" id="IPR043128">
    <property type="entry name" value="Rev_trsase/Diguanyl_cyclase"/>
</dbReference>
<dbReference type="InterPro" id="IPR000477">
    <property type="entry name" value="RT_dom"/>
</dbReference>
<reference evidence="2" key="1">
    <citation type="submission" date="2014-01" db="EMBL/GenBank/DDBJ databases">
        <title>The genome of the white-rot fungus Pycnoporus cinnabarinus: a basidiomycete model with a versatile arsenal for lignocellulosic biomass breakdown.</title>
        <authorList>
            <person name="Levasseur A."/>
            <person name="Lomascolo A."/>
            <person name="Ruiz-Duenas F.J."/>
            <person name="Uzan E."/>
            <person name="Piumi F."/>
            <person name="Kues U."/>
            <person name="Ram A.F.J."/>
            <person name="Murat C."/>
            <person name="Haon M."/>
            <person name="Benoit I."/>
            <person name="Arfi Y."/>
            <person name="Chevret D."/>
            <person name="Drula E."/>
            <person name="Kwon M.J."/>
            <person name="Gouret P."/>
            <person name="Lesage-Meessen L."/>
            <person name="Lombard V."/>
            <person name="Mariette J."/>
            <person name="Noirot C."/>
            <person name="Park J."/>
            <person name="Patyshakuliyeva A."/>
            <person name="Wieneger R.A.B."/>
            <person name="Wosten H.A.B."/>
            <person name="Martin F."/>
            <person name="Coutinho P.M."/>
            <person name="de Vries R."/>
            <person name="Martinez A.T."/>
            <person name="Klopp C."/>
            <person name="Pontarotti P."/>
            <person name="Henrissat B."/>
            <person name="Record E."/>
        </authorList>
    </citation>
    <scope>NUCLEOTIDE SEQUENCE [LARGE SCALE GENOMIC DNA]</scope>
    <source>
        <strain evidence="2">BRFM137</strain>
    </source>
</reference>
<evidence type="ECO:0000313" key="3">
    <source>
        <dbReference type="Proteomes" id="UP000029665"/>
    </source>
</evidence>
<dbReference type="HOGENOM" id="CLU_802025_0_0_1"/>
<dbReference type="SUPFAM" id="SSF56672">
    <property type="entry name" value="DNA/RNA polymerases"/>
    <property type="match status" value="1"/>
</dbReference>
<keyword evidence="3" id="KW-1185">Reference proteome</keyword>
<dbReference type="PANTHER" id="PTHR24559">
    <property type="entry name" value="TRANSPOSON TY3-I GAG-POL POLYPROTEIN"/>
    <property type="match status" value="1"/>
</dbReference>
<dbReference type="STRING" id="5643.A0A060STF6"/>
<feature type="domain" description="Reverse transcriptase" evidence="1">
    <location>
        <begin position="156"/>
        <end position="263"/>
    </location>
</feature>
<evidence type="ECO:0000259" key="1">
    <source>
        <dbReference type="Pfam" id="PF00078"/>
    </source>
</evidence>
<protein>
    <recommendedName>
        <fullName evidence="1">Reverse transcriptase domain-containing protein</fullName>
    </recommendedName>
</protein>
<dbReference type="Proteomes" id="UP000029665">
    <property type="component" value="Unassembled WGS sequence"/>
</dbReference>
<dbReference type="Gene3D" id="3.30.70.270">
    <property type="match status" value="2"/>
</dbReference>
<dbReference type="InterPro" id="IPR053134">
    <property type="entry name" value="RNA-dir_DNA_polymerase"/>
</dbReference>
<name>A0A060STF6_PYCCI</name>
<accession>A0A060STF6</accession>
<dbReference type="Pfam" id="PF00078">
    <property type="entry name" value="RVT_1"/>
    <property type="match status" value="1"/>
</dbReference>
<dbReference type="InterPro" id="IPR043502">
    <property type="entry name" value="DNA/RNA_pol_sf"/>
</dbReference>
<dbReference type="OrthoDB" id="3158924at2759"/>
<dbReference type="EMBL" id="CCBP010000473">
    <property type="protein sequence ID" value="CDO77787.1"/>
    <property type="molecule type" value="Genomic_DNA"/>
</dbReference>
<dbReference type="PANTHER" id="PTHR24559:SF440">
    <property type="entry name" value="RIBONUCLEASE H"/>
    <property type="match status" value="1"/>
</dbReference>
<dbReference type="AlphaFoldDB" id="A0A060STF6"/>
<organism evidence="2 3">
    <name type="scientific">Pycnoporus cinnabarinus</name>
    <name type="common">Cinnabar-red polypore</name>
    <name type="synonym">Trametes cinnabarina</name>
    <dbReference type="NCBI Taxonomy" id="5643"/>
    <lineage>
        <taxon>Eukaryota</taxon>
        <taxon>Fungi</taxon>
        <taxon>Dikarya</taxon>
        <taxon>Basidiomycota</taxon>
        <taxon>Agaricomycotina</taxon>
        <taxon>Agaricomycetes</taxon>
        <taxon>Polyporales</taxon>
        <taxon>Polyporaceae</taxon>
        <taxon>Trametes</taxon>
    </lineage>
</organism>
<gene>
    <name evidence="2" type="ORF">BN946_scf184651.g1</name>
</gene>
<comment type="caution">
    <text evidence="2">The sequence shown here is derived from an EMBL/GenBank/DDBJ whole genome shotgun (WGS) entry which is preliminary data.</text>
</comment>
<sequence>MSCYFSSFSFYGTFGLPFPFSFSVRSSPELPGVVPLSFSVRNSPELPESYPSIPPSLVPQVTLVNTAAFLRACQVSRSESYTLNLSAVSLDSVKARSSSVEEEVLDLTRIPLEYHEFADVFSKKKADTLPEHWPYDLKITLEEGKVPPLGPIYSLSQMELDTLCKIYIKLDLCYAYNLVCITPGDEWKTASRTWYSSFKWLMVPFGLSNTLAAFQRFVNEVFADLLYVWVVVYLNDILIYSNSLEKHQQHIKEVLWRLRKFKLFARADSDLRQVSGYILFPEGLTMAESKMKFIYNYSKIVLPLTRLTHKGVLCNFNQCCRDSFNALKKAFTTILHHWEPNCQITV</sequence>
<dbReference type="CDD" id="cd01647">
    <property type="entry name" value="RT_LTR"/>
    <property type="match status" value="1"/>
</dbReference>
<proteinExistence type="predicted"/>